<dbReference type="EMBL" id="QEXO01000001">
    <property type="protein sequence ID" value="PWE15191.1"/>
    <property type="molecule type" value="Genomic_DNA"/>
</dbReference>
<evidence type="ECO:0000256" key="2">
    <source>
        <dbReference type="ARBA" id="ARBA00022679"/>
    </source>
</evidence>
<comment type="function">
    <text evidence="4">Functions in the N-end rule pathway of protein degradation where it conjugates Leu from its aminoacyl-tRNA to the N-termini of proteins containing an N-terminal aspartate or glutamate.</text>
</comment>
<dbReference type="InterPro" id="IPR007471">
    <property type="entry name" value="N-end_Aminoacyl_Trfase_N"/>
</dbReference>
<organism evidence="7 8">
    <name type="scientific">Alcaligenes faecalis</name>
    <dbReference type="NCBI Taxonomy" id="511"/>
    <lineage>
        <taxon>Bacteria</taxon>
        <taxon>Pseudomonadati</taxon>
        <taxon>Pseudomonadota</taxon>
        <taxon>Betaproteobacteria</taxon>
        <taxon>Burkholderiales</taxon>
        <taxon>Alcaligenaceae</taxon>
        <taxon>Alcaligenes</taxon>
    </lineage>
</organism>
<dbReference type="GO" id="GO:0008914">
    <property type="term" value="F:leucyl-tRNA--protein transferase activity"/>
    <property type="evidence" value="ECO:0007669"/>
    <property type="project" value="UniProtKB-UniRule"/>
</dbReference>
<dbReference type="GO" id="GO:0004057">
    <property type="term" value="F:arginyl-tRNA--protein transferase activity"/>
    <property type="evidence" value="ECO:0007669"/>
    <property type="project" value="InterPro"/>
</dbReference>
<evidence type="ECO:0000259" key="6">
    <source>
        <dbReference type="Pfam" id="PF04377"/>
    </source>
</evidence>
<feature type="domain" description="N-end aminoacyl transferase N-terminal" evidence="5">
    <location>
        <begin position="22"/>
        <end position="91"/>
    </location>
</feature>
<evidence type="ECO:0000313" key="8">
    <source>
        <dbReference type="Proteomes" id="UP000245216"/>
    </source>
</evidence>
<evidence type="ECO:0000256" key="3">
    <source>
        <dbReference type="ARBA" id="ARBA00023315"/>
    </source>
</evidence>
<dbReference type="GO" id="GO:0071596">
    <property type="term" value="P:ubiquitin-dependent protein catabolic process via the N-end rule pathway"/>
    <property type="evidence" value="ECO:0007669"/>
    <property type="project" value="InterPro"/>
</dbReference>
<dbReference type="InterPro" id="IPR016181">
    <property type="entry name" value="Acyl_CoA_acyltransferase"/>
</dbReference>
<dbReference type="SUPFAM" id="SSF55729">
    <property type="entry name" value="Acyl-CoA N-acyltransferases (Nat)"/>
    <property type="match status" value="1"/>
</dbReference>
<dbReference type="RefSeq" id="WP_109088134.1">
    <property type="nucleotide sequence ID" value="NZ_CAXOKM010000020.1"/>
</dbReference>
<gene>
    <name evidence="4" type="primary">bpt</name>
    <name evidence="7" type="ORF">DF183_00165</name>
</gene>
<dbReference type="NCBIfam" id="NF002341">
    <property type="entry name" value="PRK01305.1-1"/>
    <property type="match status" value="1"/>
</dbReference>
<dbReference type="InterPro" id="IPR007472">
    <property type="entry name" value="N-end_Aminoacyl_Trfase_C"/>
</dbReference>
<dbReference type="GO" id="GO:0005737">
    <property type="term" value="C:cytoplasm"/>
    <property type="evidence" value="ECO:0007669"/>
    <property type="project" value="UniProtKB-SubCell"/>
</dbReference>
<evidence type="ECO:0000256" key="4">
    <source>
        <dbReference type="HAMAP-Rule" id="MF_00689"/>
    </source>
</evidence>
<dbReference type="PANTHER" id="PTHR21367:SF1">
    <property type="entry name" value="ARGINYL-TRNA--PROTEIN TRANSFERASE 1"/>
    <property type="match status" value="1"/>
</dbReference>
<evidence type="ECO:0000313" key="7">
    <source>
        <dbReference type="EMBL" id="PWE15191.1"/>
    </source>
</evidence>
<dbReference type="Pfam" id="PF04376">
    <property type="entry name" value="ATE_N"/>
    <property type="match status" value="1"/>
</dbReference>
<dbReference type="Pfam" id="PF04377">
    <property type="entry name" value="ATE_C"/>
    <property type="match status" value="1"/>
</dbReference>
<reference evidence="7 8" key="1">
    <citation type="submission" date="2018-05" db="EMBL/GenBank/DDBJ databases">
        <title>Genome Sequence of an Efficient Indole-Degrading Bacterium, Alcaligenes sp.YBY.</title>
        <authorList>
            <person name="Yang B."/>
        </authorList>
    </citation>
    <scope>NUCLEOTIDE SEQUENCE [LARGE SCALE GENOMIC DNA]</scope>
    <source>
        <strain evidence="7 8">YBY</strain>
    </source>
</reference>
<keyword evidence="3 4" id="KW-0012">Acyltransferase</keyword>
<accession>A0A2U2BMF0</accession>
<dbReference type="EC" id="2.3.2.29" evidence="4"/>
<keyword evidence="2 4" id="KW-0808">Transferase</keyword>
<evidence type="ECO:0000259" key="5">
    <source>
        <dbReference type="Pfam" id="PF04376"/>
    </source>
</evidence>
<comment type="catalytic activity">
    <reaction evidence="4">
        <text>N-terminal L-aspartyl-[protein] + L-leucyl-tRNA(Leu) = N-terminal L-leucyl-L-aspartyl-[protein] + tRNA(Leu) + H(+)</text>
        <dbReference type="Rhea" id="RHEA:50420"/>
        <dbReference type="Rhea" id="RHEA-COMP:9613"/>
        <dbReference type="Rhea" id="RHEA-COMP:9622"/>
        <dbReference type="Rhea" id="RHEA-COMP:12669"/>
        <dbReference type="Rhea" id="RHEA-COMP:12674"/>
        <dbReference type="ChEBI" id="CHEBI:15378"/>
        <dbReference type="ChEBI" id="CHEBI:64720"/>
        <dbReference type="ChEBI" id="CHEBI:78442"/>
        <dbReference type="ChEBI" id="CHEBI:78494"/>
        <dbReference type="ChEBI" id="CHEBI:133042"/>
        <dbReference type="EC" id="2.3.2.29"/>
    </reaction>
</comment>
<dbReference type="NCBIfam" id="NF002346">
    <property type="entry name" value="PRK01305.2-3"/>
    <property type="match status" value="1"/>
</dbReference>
<dbReference type="HAMAP" id="MF_00689">
    <property type="entry name" value="Bpt"/>
    <property type="match status" value="1"/>
</dbReference>
<comment type="subcellular location">
    <subcellularLocation>
        <location evidence="4">Cytoplasm</location>
    </subcellularLocation>
</comment>
<dbReference type="STRING" id="511.UZ73_04695"/>
<dbReference type="InterPro" id="IPR030700">
    <property type="entry name" value="N-end_Aminoacyl_Trfase"/>
</dbReference>
<name>A0A2U2BMF0_ALCFA</name>
<dbReference type="PANTHER" id="PTHR21367">
    <property type="entry name" value="ARGININE-TRNA-PROTEIN TRANSFERASE 1"/>
    <property type="match status" value="1"/>
</dbReference>
<comment type="caution">
    <text evidence="7">The sequence shown here is derived from an EMBL/GenBank/DDBJ whole genome shotgun (WGS) entry which is preliminary data.</text>
</comment>
<dbReference type="Proteomes" id="UP000245216">
    <property type="component" value="Unassembled WGS sequence"/>
</dbReference>
<sequence>MNYPKAPTSPQTLQFYSTASYRCSYLPEQQARSLVAAPAHLINDAVYSKLVQQGFRRSGTFTYRPYCDQCRACLPLRCDTLHFQPDRAQRRAKKRHGNLIVQDLPLHWNAEHYDLYRRYQVSRHPGAGMDEDDQSQYAQFLLASHVTSRLLEFREPDGTLKIVAVIDVLQDGLSAVYTFFDPDDTGSLGTYAVLWQLDYCRQQSLPWLYLGYWIEESRKMAYKTRFRPYQLLMKGRWEWLA</sequence>
<dbReference type="InterPro" id="IPR017138">
    <property type="entry name" value="Asp_Glu_LeuTrfase"/>
</dbReference>
<comment type="catalytic activity">
    <reaction evidence="4">
        <text>N-terminal L-glutamyl-[protein] + L-leucyl-tRNA(Leu) = N-terminal L-leucyl-L-glutamyl-[protein] + tRNA(Leu) + H(+)</text>
        <dbReference type="Rhea" id="RHEA:50412"/>
        <dbReference type="Rhea" id="RHEA-COMP:9613"/>
        <dbReference type="Rhea" id="RHEA-COMP:9622"/>
        <dbReference type="Rhea" id="RHEA-COMP:12664"/>
        <dbReference type="Rhea" id="RHEA-COMP:12668"/>
        <dbReference type="ChEBI" id="CHEBI:15378"/>
        <dbReference type="ChEBI" id="CHEBI:64721"/>
        <dbReference type="ChEBI" id="CHEBI:78442"/>
        <dbReference type="ChEBI" id="CHEBI:78494"/>
        <dbReference type="ChEBI" id="CHEBI:133041"/>
        <dbReference type="EC" id="2.3.2.29"/>
    </reaction>
</comment>
<proteinExistence type="inferred from homology"/>
<dbReference type="PIRSF" id="PIRSF037208">
    <property type="entry name" value="ATE_pro_prd"/>
    <property type="match status" value="1"/>
</dbReference>
<evidence type="ECO:0000256" key="1">
    <source>
        <dbReference type="ARBA" id="ARBA00022490"/>
    </source>
</evidence>
<keyword evidence="1 4" id="KW-0963">Cytoplasm</keyword>
<dbReference type="AlphaFoldDB" id="A0A2U2BMF0"/>
<dbReference type="NCBIfam" id="NF002342">
    <property type="entry name" value="PRK01305.1-3"/>
    <property type="match status" value="1"/>
</dbReference>
<protein>
    <recommendedName>
        <fullName evidence="4">Aspartate/glutamate leucyltransferase</fullName>
        <ecNumber evidence="4">2.3.2.29</ecNumber>
    </recommendedName>
</protein>
<feature type="domain" description="N-end rule aminoacyl transferase C-terminal" evidence="6">
    <location>
        <begin position="111"/>
        <end position="232"/>
    </location>
</feature>
<comment type="similarity">
    <text evidence="4">Belongs to the R-transferase family. Bpt subfamily.</text>
</comment>
<reference evidence="7 8" key="2">
    <citation type="submission" date="2018-05" db="EMBL/GenBank/DDBJ databases">
        <authorList>
            <person name="Lanie J.A."/>
            <person name="Ng W.-L."/>
            <person name="Kazmierczak K.M."/>
            <person name="Andrzejewski T.M."/>
            <person name="Davidsen T.M."/>
            <person name="Wayne K.J."/>
            <person name="Tettelin H."/>
            <person name="Glass J.I."/>
            <person name="Rusch D."/>
            <person name="Podicherti R."/>
            <person name="Tsui H.-C.T."/>
            <person name="Winkler M.E."/>
        </authorList>
    </citation>
    <scope>NUCLEOTIDE SEQUENCE [LARGE SCALE GENOMIC DNA]</scope>
    <source>
        <strain evidence="7 8">YBY</strain>
    </source>
</reference>